<feature type="domain" description="CzcB-like alpha-helical hairpin" evidence="2">
    <location>
        <begin position="136"/>
        <end position="192"/>
    </location>
</feature>
<sequence length="390" mass="43197">MRKIYSLLLVTIILSSCGDKKVKSLEAVIASQNLEQIRAKKTEFEKSVREINIQLDSLNAAISKLDTVKKLPLVTTFLAKQSVFNHYLELQGNVTTKQNVLVYPEMPGIIESISVKEGQSVKKGQILAKIDDGGLSQQLAQVETQLALAKTSFERQKRLWDQKIGSEMQFLQAKSSYVSQTKVVEQIKSQLSKAVITAPFSGVIDDVFKEQGTVVSPGMGSEVFRIINLTNMYIEAEVPESYIKNVTKGKRTEVYFPVLGKTFETTIRQVGNFINPNNRSFKVEIGVPNKNGSIKPNLTAKIKLNDYTSNEAFLIPQSIISENAEGQQYVYIVNNSNAKNEGVAERVIIETGKTQGDVIEVLSGVKKGAQIIKEGARSVRSGQTVKVIKY</sequence>
<comment type="caution">
    <text evidence="6">The sequence shown here is derived from an EMBL/GenBank/DDBJ whole genome shotgun (WGS) entry which is preliminary data.</text>
</comment>
<dbReference type="PROSITE" id="PS51257">
    <property type="entry name" value="PROKAR_LIPOPROTEIN"/>
    <property type="match status" value="1"/>
</dbReference>
<dbReference type="InterPro" id="IPR058792">
    <property type="entry name" value="Beta-barrel_RND_2"/>
</dbReference>
<dbReference type="Gene3D" id="2.40.420.20">
    <property type="match status" value="1"/>
</dbReference>
<dbReference type="InterPro" id="IPR058647">
    <property type="entry name" value="BSH_CzcB-like"/>
</dbReference>
<keyword evidence="7" id="KW-1185">Reference proteome</keyword>
<dbReference type="Pfam" id="PF25954">
    <property type="entry name" value="Beta-barrel_RND_2"/>
    <property type="match status" value="1"/>
</dbReference>
<dbReference type="NCBIfam" id="TIGR01730">
    <property type="entry name" value="RND_mfp"/>
    <property type="match status" value="1"/>
</dbReference>
<dbReference type="Gene3D" id="2.40.30.170">
    <property type="match status" value="1"/>
</dbReference>
<dbReference type="PANTHER" id="PTHR30469:SF15">
    <property type="entry name" value="HLYD FAMILY OF SECRETION PROTEINS"/>
    <property type="match status" value="1"/>
</dbReference>
<accession>A0ABT5SBI7</accession>
<evidence type="ECO:0000256" key="1">
    <source>
        <dbReference type="ARBA" id="ARBA00009477"/>
    </source>
</evidence>
<evidence type="ECO:0000259" key="4">
    <source>
        <dbReference type="Pfam" id="PF25973"/>
    </source>
</evidence>
<evidence type="ECO:0000313" key="7">
    <source>
        <dbReference type="Proteomes" id="UP001151478"/>
    </source>
</evidence>
<protein>
    <submittedName>
        <fullName evidence="6">Efflux RND transporter periplasmic adaptor subunit</fullName>
    </submittedName>
</protein>
<dbReference type="Pfam" id="PF25893">
    <property type="entry name" value="HH_CzcB"/>
    <property type="match status" value="1"/>
</dbReference>
<dbReference type="InterPro" id="IPR006143">
    <property type="entry name" value="RND_pump_MFP"/>
</dbReference>
<dbReference type="Gene3D" id="2.40.50.100">
    <property type="match status" value="1"/>
</dbReference>
<evidence type="ECO:0000313" key="6">
    <source>
        <dbReference type="EMBL" id="MDD7915493.1"/>
    </source>
</evidence>
<dbReference type="Pfam" id="PF25973">
    <property type="entry name" value="BSH_CzcB"/>
    <property type="match status" value="1"/>
</dbReference>
<feature type="domain" description="YknX-like C-terminal permuted SH3-like" evidence="5">
    <location>
        <begin position="316"/>
        <end position="387"/>
    </location>
</feature>
<dbReference type="RefSeq" id="WP_265726038.1">
    <property type="nucleotide sequence ID" value="NZ_JAOSLC020000003.1"/>
</dbReference>
<dbReference type="Gene3D" id="1.10.287.470">
    <property type="entry name" value="Helix hairpin bin"/>
    <property type="match status" value="1"/>
</dbReference>
<evidence type="ECO:0000259" key="2">
    <source>
        <dbReference type="Pfam" id="PF25893"/>
    </source>
</evidence>
<dbReference type="PANTHER" id="PTHR30469">
    <property type="entry name" value="MULTIDRUG RESISTANCE PROTEIN MDTA"/>
    <property type="match status" value="1"/>
</dbReference>
<dbReference type="InterPro" id="IPR058648">
    <property type="entry name" value="HH_CzcB-like"/>
</dbReference>
<reference evidence="6" key="1">
    <citation type="submission" date="2023-02" db="EMBL/GenBank/DDBJ databases">
        <title>Polaribacter ponticola sp. nov., isolated from seawater.</title>
        <authorList>
            <person name="Baek J.H."/>
            <person name="Kim J.M."/>
            <person name="Choi D.G."/>
            <person name="Jeon C.O."/>
        </authorList>
    </citation>
    <scope>NUCLEOTIDE SEQUENCE</scope>
    <source>
        <strain evidence="6">MSW5</strain>
    </source>
</reference>
<feature type="domain" description="CusB-like beta-barrel" evidence="3">
    <location>
        <begin position="234"/>
        <end position="306"/>
    </location>
</feature>
<feature type="domain" description="CzcB-like barrel-sandwich hybrid" evidence="4">
    <location>
        <begin position="100"/>
        <end position="215"/>
    </location>
</feature>
<gene>
    <name evidence="6" type="ORF">N5A56_014180</name>
</gene>
<name>A0ABT5SBI7_9FLAO</name>
<dbReference type="Pfam" id="PF25989">
    <property type="entry name" value="YknX_C"/>
    <property type="match status" value="1"/>
</dbReference>
<comment type="similarity">
    <text evidence="1">Belongs to the membrane fusion protein (MFP) (TC 8.A.1) family.</text>
</comment>
<organism evidence="6 7">
    <name type="scientific">Polaribacter ponticola</name>
    <dbReference type="NCBI Taxonomy" id="2978475"/>
    <lineage>
        <taxon>Bacteria</taxon>
        <taxon>Pseudomonadati</taxon>
        <taxon>Bacteroidota</taxon>
        <taxon>Flavobacteriia</taxon>
        <taxon>Flavobacteriales</taxon>
        <taxon>Flavobacteriaceae</taxon>
    </lineage>
</organism>
<dbReference type="InterPro" id="IPR058637">
    <property type="entry name" value="YknX-like_C"/>
</dbReference>
<evidence type="ECO:0000259" key="5">
    <source>
        <dbReference type="Pfam" id="PF25989"/>
    </source>
</evidence>
<dbReference type="EMBL" id="JAOSLC020000003">
    <property type="protein sequence ID" value="MDD7915493.1"/>
    <property type="molecule type" value="Genomic_DNA"/>
</dbReference>
<dbReference type="Proteomes" id="UP001151478">
    <property type="component" value="Unassembled WGS sequence"/>
</dbReference>
<dbReference type="SUPFAM" id="SSF111369">
    <property type="entry name" value="HlyD-like secretion proteins"/>
    <property type="match status" value="1"/>
</dbReference>
<proteinExistence type="inferred from homology"/>
<evidence type="ECO:0000259" key="3">
    <source>
        <dbReference type="Pfam" id="PF25954"/>
    </source>
</evidence>